<feature type="compositionally biased region" description="Low complexity" evidence="1">
    <location>
        <begin position="177"/>
        <end position="190"/>
    </location>
</feature>
<dbReference type="AlphaFoldDB" id="A0A2Z3GMY0"/>
<feature type="compositionally biased region" description="Low complexity" evidence="1">
    <location>
        <begin position="69"/>
        <end position="79"/>
    </location>
</feature>
<sequence>MDPSLETALAALRQLRHDRQNGLITDRDYDRRIATLLQGQNAPVLLALLQAEGGAPAVPSPPAAPVAPAPAVGPGRVAPPTAPTPDFPETRKPAVPPAATMPDFTGLKRPTPPAVPPVPPVAAPPPTAVEDEAAAELGAPPAGSPTLNYVLIGGGVLLLVLLVVYLMSGPRASEHLTSTSRTAADSAATAPEVGPQAPQLERPPVAAPETVRVFPQTAPVVPAPDSTAPASAAVPSAPVAAPAAAPAADSTATVALPVATAAAAEQAVRGALASYYADLQAAPFDAGAHFAPAVERFLLLRGTTPAAISENLATNHFPEFQDYRASIAPGSLRVSAPAADGSRTATYTEVARSFRLTLQQHQQTRTQVRVRFTPDYKIDYLRQEKVIENTLMP</sequence>
<proteinExistence type="predicted"/>
<gene>
    <name evidence="3" type="ORF">DDQ68_12260</name>
</gene>
<keyword evidence="2" id="KW-0812">Transmembrane</keyword>
<evidence type="ECO:0000256" key="1">
    <source>
        <dbReference type="SAM" id="MobiDB-lite"/>
    </source>
</evidence>
<reference evidence="4" key="1">
    <citation type="submission" date="2018-04" db="EMBL/GenBank/DDBJ databases">
        <title>Complete genome of Antarctic heterotrophic bacterium Hymenobacter nivis.</title>
        <authorList>
            <person name="Terashima M."/>
        </authorList>
    </citation>
    <scope>NUCLEOTIDE SEQUENCE [LARGE SCALE GENOMIC DNA]</scope>
    <source>
        <strain evidence="4">NBRC 111535</strain>
    </source>
</reference>
<evidence type="ECO:0008006" key="5">
    <source>
        <dbReference type="Google" id="ProtNLM"/>
    </source>
</evidence>
<protein>
    <recommendedName>
        <fullName evidence="5">SHOCT domain-containing protein</fullName>
    </recommendedName>
</protein>
<feature type="region of interest" description="Disordered" evidence="1">
    <location>
        <begin position="55"/>
        <end position="95"/>
    </location>
</feature>
<evidence type="ECO:0000313" key="3">
    <source>
        <dbReference type="EMBL" id="AWM33492.1"/>
    </source>
</evidence>
<feature type="compositionally biased region" description="Pro residues" evidence="1">
    <location>
        <begin position="58"/>
        <end position="68"/>
    </location>
</feature>
<dbReference type="KEGG" id="hnv:DDQ68_12260"/>
<feature type="transmembrane region" description="Helical" evidence="2">
    <location>
        <begin position="147"/>
        <end position="167"/>
    </location>
</feature>
<evidence type="ECO:0000313" key="4">
    <source>
        <dbReference type="Proteomes" id="UP000245999"/>
    </source>
</evidence>
<name>A0A2Z3GMY0_9BACT</name>
<organism evidence="3 4">
    <name type="scientific">Hymenobacter nivis</name>
    <dbReference type="NCBI Taxonomy" id="1850093"/>
    <lineage>
        <taxon>Bacteria</taxon>
        <taxon>Pseudomonadati</taxon>
        <taxon>Bacteroidota</taxon>
        <taxon>Cytophagia</taxon>
        <taxon>Cytophagales</taxon>
        <taxon>Hymenobacteraceae</taxon>
        <taxon>Hymenobacter</taxon>
    </lineage>
</organism>
<dbReference type="EMBL" id="CP029145">
    <property type="protein sequence ID" value="AWM33492.1"/>
    <property type="molecule type" value="Genomic_DNA"/>
</dbReference>
<evidence type="ECO:0000256" key="2">
    <source>
        <dbReference type="SAM" id="Phobius"/>
    </source>
</evidence>
<keyword evidence="4" id="KW-1185">Reference proteome</keyword>
<keyword evidence="2" id="KW-1133">Transmembrane helix</keyword>
<feature type="region of interest" description="Disordered" evidence="1">
    <location>
        <begin position="174"/>
        <end position="204"/>
    </location>
</feature>
<dbReference type="Proteomes" id="UP000245999">
    <property type="component" value="Chromosome"/>
</dbReference>
<accession>A0A2Z3GMY0</accession>
<dbReference type="RefSeq" id="WP_109656567.1">
    <property type="nucleotide sequence ID" value="NZ_CP029145.1"/>
</dbReference>
<keyword evidence="2" id="KW-0472">Membrane</keyword>
<dbReference type="OrthoDB" id="876729at2"/>